<protein>
    <submittedName>
        <fullName evidence="1">Uncharacterized protein</fullName>
    </submittedName>
</protein>
<evidence type="ECO:0000313" key="1">
    <source>
        <dbReference type="EMBL" id="KAJ0033996.1"/>
    </source>
</evidence>
<dbReference type="Proteomes" id="UP001163603">
    <property type="component" value="Chromosome 7"/>
</dbReference>
<accession>A0ACC0YAZ5</accession>
<dbReference type="EMBL" id="CM047742">
    <property type="protein sequence ID" value="KAJ0033996.1"/>
    <property type="molecule type" value="Genomic_DNA"/>
</dbReference>
<sequence length="182" mass="21470">MGCKEAFCEVEQTDHHFKSINFIKEDWDEATLMYNGWKVLKELRKDFDNLVDAAYKTANVYFPMICNIFLRLVHLEKSDNDYILCVASVFRKYFDRFWNNSNLVLLIAVILDPRFKMDIVKHFYKEIYGNDSNTHLKKIIDEVTNIYKKYAGSTNNGIATSELEFYQDSKCPPGEAFNILEW</sequence>
<organism evidence="1 2">
    <name type="scientific">Pistacia integerrima</name>
    <dbReference type="NCBI Taxonomy" id="434235"/>
    <lineage>
        <taxon>Eukaryota</taxon>
        <taxon>Viridiplantae</taxon>
        <taxon>Streptophyta</taxon>
        <taxon>Embryophyta</taxon>
        <taxon>Tracheophyta</taxon>
        <taxon>Spermatophyta</taxon>
        <taxon>Magnoliopsida</taxon>
        <taxon>eudicotyledons</taxon>
        <taxon>Gunneridae</taxon>
        <taxon>Pentapetalae</taxon>
        <taxon>rosids</taxon>
        <taxon>malvids</taxon>
        <taxon>Sapindales</taxon>
        <taxon>Anacardiaceae</taxon>
        <taxon>Pistacia</taxon>
    </lineage>
</organism>
<evidence type="ECO:0000313" key="2">
    <source>
        <dbReference type="Proteomes" id="UP001163603"/>
    </source>
</evidence>
<name>A0ACC0YAZ5_9ROSI</name>
<comment type="caution">
    <text evidence="1">The sequence shown here is derived from an EMBL/GenBank/DDBJ whole genome shotgun (WGS) entry which is preliminary data.</text>
</comment>
<reference evidence="2" key="1">
    <citation type="journal article" date="2023" name="G3 (Bethesda)">
        <title>Genome assembly and association tests identify interacting loci associated with vigor, precocity, and sex in interspecific pistachio rootstocks.</title>
        <authorList>
            <person name="Palmer W."/>
            <person name="Jacygrad E."/>
            <person name="Sagayaradj S."/>
            <person name="Cavanaugh K."/>
            <person name="Han R."/>
            <person name="Bertier L."/>
            <person name="Beede B."/>
            <person name="Kafkas S."/>
            <person name="Golino D."/>
            <person name="Preece J."/>
            <person name="Michelmore R."/>
        </authorList>
    </citation>
    <scope>NUCLEOTIDE SEQUENCE [LARGE SCALE GENOMIC DNA]</scope>
</reference>
<keyword evidence="2" id="KW-1185">Reference proteome</keyword>
<proteinExistence type="predicted"/>
<gene>
    <name evidence="1" type="ORF">Pint_25839</name>
</gene>